<evidence type="ECO:0000313" key="2">
    <source>
        <dbReference type="EMBL" id="GIG32206.1"/>
    </source>
</evidence>
<reference evidence="2 5" key="2">
    <citation type="submission" date="2021-01" db="EMBL/GenBank/DDBJ databases">
        <title>Whole genome shotgun sequence of Cellulomonas oligotrophica NBRC 109435.</title>
        <authorList>
            <person name="Komaki H."/>
            <person name="Tamura T."/>
        </authorList>
    </citation>
    <scope>NUCLEOTIDE SEQUENCE [LARGE SCALE GENOMIC DNA]</scope>
    <source>
        <strain evidence="2 5">NBRC 109435</strain>
    </source>
</reference>
<dbReference type="GO" id="GO:0008477">
    <property type="term" value="F:purine nucleosidase activity"/>
    <property type="evidence" value="ECO:0007669"/>
    <property type="project" value="UniProtKB-EC"/>
</dbReference>
<dbReference type="AlphaFoldDB" id="A0A7Y9FGN7"/>
<dbReference type="InterPro" id="IPR036452">
    <property type="entry name" value="Ribo_hydro-like"/>
</dbReference>
<dbReference type="InterPro" id="IPR001910">
    <property type="entry name" value="Inosine/uridine_hydrolase_dom"/>
</dbReference>
<evidence type="ECO:0000313" key="4">
    <source>
        <dbReference type="Proteomes" id="UP000577956"/>
    </source>
</evidence>
<dbReference type="PANTHER" id="PTHR46190:SF1">
    <property type="entry name" value="SI:CH211-201H21.5"/>
    <property type="match status" value="1"/>
</dbReference>
<evidence type="ECO:0000313" key="3">
    <source>
        <dbReference type="EMBL" id="NYD87008.1"/>
    </source>
</evidence>
<reference evidence="3 4" key="1">
    <citation type="submission" date="2020-07" db="EMBL/GenBank/DDBJ databases">
        <title>Sequencing the genomes of 1000 actinobacteria strains.</title>
        <authorList>
            <person name="Klenk H.-P."/>
        </authorList>
    </citation>
    <scope>NUCLEOTIDE SEQUENCE [LARGE SCALE GENOMIC DNA]</scope>
    <source>
        <strain evidence="3 4">DSM 24482</strain>
    </source>
</reference>
<feature type="domain" description="Inosine/uridine-preferring nucleoside hydrolase" evidence="1">
    <location>
        <begin position="6"/>
        <end position="299"/>
    </location>
</feature>
<dbReference type="EC" id="3.2.2.1" evidence="3"/>
<dbReference type="Gene3D" id="3.90.245.10">
    <property type="entry name" value="Ribonucleoside hydrolase-like"/>
    <property type="match status" value="1"/>
</dbReference>
<keyword evidence="5" id="KW-1185">Reference proteome</keyword>
<gene>
    <name evidence="3" type="ORF">BKA21_002557</name>
    <name evidence="2" type="ORF">Col01nite_13650</name>
</gene>
<organism evidence="3 4">
    <name type="scientific">Cellulomonas oligotrophica</name>
    <dbReference type="NCBI Taxonomy" id="931536"/>
    <lineage>
        <taxon>Bacteria</taxon>
        <taxon>Bacillati</taxon>
        <taxon>Actinomycetota</taxon>
        <taxon>Actinomycetes</taxon>
        <taxon>Micrococcales</taxon>
        <taxon>Cellulomonadaceae</taxon>
        <taxon>Cellulomonas</taxon>
    </lineage>
</organism>
<dbReference type="InterPro" id="IPR052775">
    <property type="entry name" value="IUN_hydrolase"/>
</dbReference>
<dbReference type="PANTHER" id="PTHR46190">
    <property type="entry name" value="SI:CH211-201H21.5-RELATED"/>
    <property type="match status" value="1"/>
</dbReference>
<dbReference type="EMBL" id="JACCBK010000001">
    <property type="protein sequence ID" value="NYD87008.1"/>
    <property type="molecule type" value="Genomic_DNA"/>
</dbReference>
<comment type="caution">
    <text evidence="3">The sequence shown here is derived from an EMBL/GenBank/DDBJ whole genome shotgun (WGS) entry which is preliminary data.</text>
</comment>
<keyword evidence="3" id="KW-0378">Hydrolase</keyword>
<dbReference type="SUPFAM" id="SSF53590">
    <property type="entry name" value="Nucleoside hydrolase"/>
    <property type="match status" value="1"/>
</dbReference>
<dbReference type="Proteomes" id="UP000577956">
    <property type="component" value="Unassembled WGS sequence"/>
</dbReference>
<keyword evidence="3" id="KW-0326">Glycosidase</keyword>
<dbReference type="Pfam" id="PF01156">
    <property type="entry name" value="IU_nuc_hydro"/>
    <property type="match status" value="1"/>
</dbReference>
<evidence type="ECO:0000313" key="5">
    <source>
        <dbReference type="Proteomes" id="UP000618382"/>
    </source>
</evidence>
<sequence length="309" mass="32851">MPTPLVVDTDTAADDCFALLIALLDPRADLRAITMVAGNVGFEQQVENAFLTLEVAGRPGGVPVHLGARTPLVRPWVSAEDVHGDGVGGQRRTGTHTPADEHAVDALVRLAAEHAGRLTVVAIGPLTNIALAVRRDPAFVTNVAELVIMGGSINGAGNITPAAEYNVYVDPEAADVVLRAGFARVRMVTWDPVTLQGTVFGPERIAQIDALGTTLSRFFVRANQATYDFDVADGIPGSTHPDSLSVLLALDDSYVLDEGEYAVAVELRGEHTAGATVFDARAAHRPVRAPRAVDGERFFTYVRDLLATR</sequence>
<name>A0A7Y9FGN7_9CELL</name>
<accession>A0A7Y9FGN7</accession>
<dbReference type="EMBL" id="BONN01000003">
    <property type="protein sequence ID" value="GIG32206.1"/>
    <property type="molecule type" value="Genomic_DNA"/>
</dbReference>
<protein>
    <submittedName>
        <fullName evidence="3">Purine nucleosidase</fullName>
        <ecNumber evidence="3">3.2.2.1</ecNumber>
    </submittedName>
</protein>
<evidence type="ECO:0000259" key="1">
    <source>
        <dbReference type="Pfam" id="PF01156"/>
    </source>
</evidence>
<dbReference type="RefSeq" id="WP_140459485.1">
    <property type="nucleotide sequence ID" value="NZ_BAABFI010000008.1"/>
</dbReference>
<dbReference type="Proteomes" id="UP000618382">
    <property type="component" value="Unassembled WGS sequence"/>
</dbReference>
<proteinExistence type="predicted"/>